<evidence type="ECO:0000313" key="2">
    <source>
        <dbReference type="Proteomes" id="UP000276776"/>
    </source>
</evidence>
<proteinExistence type="predicted"/>
<dbReference type="SUPFAM" id="SSF56112">
    <property type="entry name" value="Protein kinase-like (PK-like)"/>
    <property type="match status" value="1"/>
</dbReference>
<evidence type="ECO:0000313" key="3">
    <source>
        <dbReference type="WBParaSite" id="TCLT_0000353701-mRNA-1"/>
    </source>
</evidence>
<name>A0A0N5CTH7_THECL</name>
<keyword evidence="2" id="KW-1185">Reference proteome</keyword>
<sequence length="106" mass="12590">MYQQVELTVGYLPWKGMKDKDEVGKCKQLCRQDEYIKELFGGCPREYIKIMQIIDATRYYSKPEYANITGLMNDAIRNNKVFEYPYDWENYLKPASLVKTQEEIIS</sequence>
<evidence type="ECO:0000313" key="1">
    <source>
        <dbReference type="EMBL" id="VDN00064.1"/>
    </source>
</evidence>
<dbReference type="WBParaSite" id="TCLT_0000353701-mRNA-1">
    <property type="protein sequence ID" value="TCLT_0000353701-mRNA-1"/>
    <property type="gene ID" value="TCLT_0000353701"/>
</dbReference>
<organism evidence="3">
    <name type="scientific">Thelazia callipaeda</name>
    <name type="common">Oriental eyeworm</name>
    <name type="synonym">Parasitic nematode</name>
    <dbReference type="NCBI Taxonomy" id="103827"/>
    <lineage>
        <taxon>Eukaryota</taxon>
        <taxon>Metazoa</taxon>
        <taxon>Ecdysozoa</taxon>
        <taxon>Nematoda</taxon>
        <taxon>Chromadorea</taxon>
        <taxon>Rhabditida</taxon>
        <taxon>Spirurina</taxon>
        <taxon>Spiruromorpha</taxon>
        <taxon>Thelazioidea</taxon>
        <taxon>Thelaziidae</taxon>
        <taxon>Thelazia</taxon>
    </lineage>
</organism>
<dbReference type="Proteomes" id="UP000276776">
    <property type="component" value="Unassembled WGS sequence"/>
</dbReference>
<reference evidence="1 2" key="2">
    <citation type="submission" date="2018-11" db="EMBL/GenBank/DDBJ databases">
        <authorList>
            <consortium name="Pathogen Informatics"/>
        </authorList>
    </citation>
    <scope>NUCLEOTIDE SEQUENCE [LARGE SCALE GENOMIC DNA]</scope>
</reference>
<protein>
    <submittedName>
        <fullName evidence="3">Bromo domain-containing protein</fullName>
    </submittedName>
</protein>
<accession>A0A0N5CTH7</accession>
<dbReference type="InterPro" id="IPR011009">
    <property type="entry name" value="Kinase-like_dom_sf"/>
</dbReference>
<dbReference type="OMA" id="CRTDEYI"/>
<dbReference type="OrthoDB" id="5979581at2759"/>
<gene>
    <name evidence="1" type="ORF">TCLT_LOCUS3528</name>
</gene>
<dbReference type="Gene3D" id="1.10.510.10">
    <property type="entry name" value="Transferase(Phosphotransferase) domain 1"/>
    <property type="match status" value="1"/>
</dbReference>
<dbReference type="AlphaFoldDB" id="A0A0N5CTH7"/>
<reference evidence="3" key="1">
    <citation type="submission" date="2017-02" db="UniProtKB">
        <authorList>
            <consortium name="WormBaseParasite"/>
        </authorList>
    </citation>
    <scope>IDENTIFICATION</scope>
</reference>
<dbReference type="PANTHER" id="PTHR11909">
    <property type="entry name" value="CASEIN KINASE-RELATED"/>
    <property type="match status" value="1"/>
</dbReference>
<dbReference type="STRING" id="103827.A0A0N5CTH7"/>
<dbReference type="InterPro" id="IPR050235">
    <property type="entry name" value="CK1_Ser-Thr_kinase"/>
</dbReference>
<dbReference type="EMBL" id="UYYF01001701">
    <property type="protein sequence ID" value="VDN00064.1"/>
    <property type="molecule type" value="Genomic_DNA"/>
</dbReference>